<keyword evidence="2" id="KW-1185">Reference proteome</keyword>
<name>A0ABU8ITG8_9BURK</name>
<dbReference type="RefSeq" id="WP_336599063.1">
    <property type="nucleotide sequence ID" value="NZ_JACFYJ010000027.1"/>
</dbReference>
<dbReference type="EMBL" id="JACFYJ010000027">
    <property type="protein sequence ID" value="MEI5998944.1"/>
    <property type="molecule type" value="Genomic_DNA"/>
</dbReference>
<evidence type="ECO:0000313" key="1">
    <source>
        <dbReference type="EMBL" id="MEI5998944.1"/>
    </source>
</evidence>
<proteinExistence type="predicted"/>
<dbReference type="PANTHER" id="PTHR39431">
    <property type="entry name" value="FRPA/C-RELATED PROTEIN"/>
    <property type="match status" value="1"/>
</dbReference>
<gene>
    <name evidence="1" type="ORF">H3V53_17550</name>
</gene>
<organism evidence="1 2">
    <name type="scientific">Paraburkholderia bengalensis</name>
    <dbReference type="NCBI Taxonomy" id="2747562"/>
    <lineage>
        <taxon>Bacteria</taxon>
        <taxon>Pseudomonadati</taxon>
        <taxon>Pseudomonadota</taxon>
        <taxon>Betaproteobacteria</taxon>
        <taxon>Burkholderiales</taxon>
        <taxon>Burkholderiaceae</taxon>
        <taxon>Paraburkholderia</taxon>
    </lineage>
</organism>
<comment type="caution">
    <text evidence="1">The sequence shown here is derived from an EMBL/GenBank/DDBJ whole genome shotgun (WGS) entry which is preliminary data.</text>
</comment>
<reference evidence="1 2" key="1">
    <citation type="journal article" date="2022" name="Arch. Microbiol.">
        <title>Paraburkholderia bengalensis sp. nov. isolated from roots of Oryza sativa, IR64.</title>
        <authorList>
            <person name="Nag P."/>
            <person name="Mondal N."/>
            <person name="Sarkar J."/>
            <person name="Das S."/>
        </authorList>
    </citation>
    <scope>NUCLEOTIDE SEQUENCE [LARGE SCALE GENOMIC DNA]</scope>
    <source>
        <strain evidence="1 2">IR64_4_BI</strain>
    </source>
</reference>
<accession>A0ABU8ITG8</accession>
<evidence type="ECO:0000313" key="2">
    <source>
        <dbReference type="Proteomes" id="UP001386437"/>
    </source>
</evidence>
<dbReference type="PANTHER" id="PTHR39431:SF1">
    <property type="entry name" value="FRPA_C-RELATED PROTEIN"/>
    <property type="match status" value="1"/>
</dbReference>
<dbReference type="Proteomes" id="UP001386437">
    <property type="component" value="Unassembled WGS sequence"/>
</dbReference>
<protein>
    <submittedName>
        <fullName evidence="1">Uncharacterized protein</fullName>
    </submittedName>
</protein>
<sequence>MMQQFASNSSEAGTLAGQIGATSAQLSVAASTGSIAGTIYRNGFGSVTASQLDAFSASLLGAGALTAGPGMAVVLGTASALLVAFSWSKQANDSTVSNAFNSLRSTISNFYSQLSTSDKATFISSMSSTINSVLNGGMMVPQVNSSGQITGYGVDLPTSVTTQSDGSTLYTFGSGITYRSGSKTIAGALQDPTSSTENIWTIPQASGTLGLFGDGNYSYSFTDSNRNKVAEVYIVGSGETCTISGGATTFINEAGINNKINAASGSFVYTQGSNNTTNISNGTISAVQGTKTDIYGSNNTVSADTEGIIGVHGGNNNITLQWGNQLTIDGTGGIADTVNSHGGPDFEQFEGPDEACAITLGKNAQANVYGEYTTVTLMSGGSVGLYGDTVSAGVYGSGCTVTTGGTFEYLSGPRNMTAPSGQRVYFAPGISGTVNVVNTAHTAITGSSVTANLQGNDWVDLEGSAETINANGNGSYITTGGNGQSATAANDNRVSFAGGVTGTVIETAGSHVDVSGSGVTIYSAGGDYLGISGNNNTVSMSGTGNTAFVSGKNNAITATGSTVTVAAGSTVVLSGGNDTVQLNGPNALIDLNGGGAGYTVNGSGTVALFGNQTDNISLTNGDILFFNGSNQLTQDRQYKNGLVTSLYNFNNNRVTQAVYYDGQQRVTESDYFGSGQYAYQVSKVDAASGYESARYMYDQTTGKLTEAMYFDASTHKGTQDIKFNLAAGPWSTEIMKFNSSGKEIEDDKFNAATGAVQSVTKWDGVNPYATEVDTYTGTGGYASQINKYNPTTGVITAGATFNSTTGSQTSYYYNGGWNTGGNGTSFSFSGWVNDQDDGAIVTQGELNIDVCGGTPDGSCGCPDGVDPIILNLKGDSVQTTSANGSSTYFDMQNNGEKVQTGWGTAGEGYLVYDPDDAGYTTAITKDSQLIGGFDALRSLVQQVDGTVNDVVTSGDAIWNDLKVWVDTTGTGTFQEGQLLSFAQLGITSIDLNGVQVNRDSNGNEILVDSTFTRADGTMGDIAGVNLKYNAYGTPSGPAGADASAQQTDNVISNMVGYGAQTAMDLSPDFITGQVQNLISNMAAMSAQTAMDFASVVAAAKNDPQMLLAASAH</sequence>